<dbReference type="SUPFAM" id="SSF55387">
    <property type="entry name" value="Frataxin/Nqo15-like"/>
    <property type="match status" value="1"/>
</dbReference>
<reference evidence="3 4" key="1">
    <citation type="submission" date="2018-10" db="EMBL/GenBank/DDBJ databases">
        <title>An updated phylogeny of the Alphaproteobacteria reveals that the parasitic Rickettsiales and Holosporales have independent origins.</title>
        <authorList>
            <person name="Munoz-Gomez S.A."/>
            <person name="Hess S."/>
            <person name="Burger G."/>
            <person name="Lang B.F."/>
            <person name="Susko E."/>
            <person name="Slamovits C.H."/>
            <person name="Roger A.J."/>
        </authorList>
    </citation>
    <scope>NUCLEOTIDE SEQUENCE [LARGE SCALE GENOMIC DNA]</scope>
    <source>
        <strain evidence="3">HOLO01</strain>
    </source>
</reference>
<evidence type="ECO:0000256" key="1">
    <source>
        <dbReference type="ARBA" id="ARBA00008183"/>
    </source>
</evidence>
<evidence type="ECO:0000313" key="4">
    <source>
        <dbReference type="Proteomes" id="UP000293550"/>
    </source>
</evidence>
<dbReference type="Gene3D" id="3.30.920.10">
    <property type="entry name" value="Frataxin/CyaY"/>
    <property type="match status" value="1"/>
</dbReference>
<protein>
    <recommendedName>
        <fullName evidence="5">Iron donor protein CyaY</fullName>
    </recommendedName>
</protein>
<dbReference type="GO" id="GO:0016226">
    <property type="term" value="P:iron-sulfur cluster assembly"/>
    <property type="evidence" value="ECO:0007669"/>
    <property type="project" value="InterPro"/>
</dbReference>
<sequence>MTEFGRMTPKNEAEKFLACLADVLMSFEALDVDEISEGLSIIVPTGQYLLNYHGVAKQLWLSSPSTGAHHFVYQDSGWVCTRTHQTLLTVLDNELAAFGCSLQGFPLTCN</sequence>
<dbReference type="Proteomes" id="UP000293550">
    <property type="component" value="Unassembled WGS sequence"/>
</dbReference>
<accession>A0A4Q7DMV6</accession>
<comment type="caution">
    <text evidence="3">The sequence shown here is derived from an EMBL/GenBank/DDBJ whole genome shotgun (WGS) entry which is preliminary data.</text>
</comment>
<gene>
    <name evidence="3" type="ORF">EQU50_04320</name>
</gene>
<dbReference type="Pfam" id="PF01491">
    <property type="entry name" value="Frataxin_Cyay"/>
    <property type="match status" value="1"/>
</dbReference>
<proteinExistence type="inferred from homology"/>
<dbReference type="OrthoDB" id="8480400at2"/>
<dbReference type="GO" id="GO:0008199">
    <property type="term" value="F:ferric iron binding"/>
    <property type="evidence" value="ECO:0007669"/>
    <property type="project" value="InterPro"/>
</dbReference>
<dbReference type="PROSITE" id="PS50810">
    <property type="entry name" value="FRATAXIN_2"/>
    <property type="match status" value="1"/>
</dbReference>
<dbReference type="InterPro" id="IPR002908">
    <property type="entry name" value="Frataxin/CyaY"/>
</dbReference>
<evidence type="ECO:0000313" key="3">
    <source>
        <dbReference type="EMBL" id="RZI46166.1"/>
    </source>
</evidence>
<dbReference type="SMART" id="SM01219">
    <property type="entry name" value="Frataxin_Cyay"/>
    <property type="match status" value="1"/>
</dbReference>
<dbReference type="EMBL" id="SCFB01000005">
    <property type="protein sequence ID" value="RZI46166.1"/>
    <property type="molecule type" value="Genomic_DNA"/>
</dbReference>
<dbReference type="RefSeq" id="WP_130153919.1">
    <property type="nucleotide sequence ID" value="NZ_SCFB01000005.1"/>
</dbReference>
<name>A0A4Q7DMV6_9PROT</name>
<dbReference type="InterPro" id="IPR036524">
    <property type="entry name" value="Frataxin/CyaY_sf"/>
</dbReference>
<comment type="similarity">
    <text evidence="1">Belongs to the frataxin family.</text>
</comment>
<organism evidence="3 4">
    <name type="scientific">Candidatus Finniella inopinata</name>
    <dbReference type="NCBI Taxonomy" id="1696036"/>
    <lineage>
        <taxon>Bacteria</taxon>
        <taxon>Pseudomonadati</taxon>
        <taxon>Pseudomonadota</taxon>
        <taxon>Alphaproteobacteria</taxon>
        <taxon>Holosporales</taxon>
        <taxon>Candidatus Paracaedibacteraceae</taxon>
        <taxon>Candidatus Finniella</taxon>
    </lineage>
</organism>
<evidence type="ECO:0008006" key="5">
    <source>
        <dbReference type="Google" id="ProtNLM"/>
    </source>
</evidence>
<dbReference type="GO" id="GO:0005737">
    <property type="term" value="C:cytoplasm"/>
    <property type="evidence" value="ECO:0007669"/>
    <property type="project" value="UniProtKB-ARBA"/>
</dbReference>
<keyword evidence="2" id="KW-0408">Iron</keyword>
<evidence type="ECO:0000256" key="2">
    <source>
        <dbReference type="ARBA" id="ARBA00023004"/>
    </source>
</evidence>
<dbReference type="AlphaFoldDB" id="A0A4Q7DMV6"/>
<keyword evidence="4" id="KW-1185">Reference proteome</keyword>